<feature type="binding site" evidence="6">
    <location>
        <position position="146"/>
    </location>
    <ligand>
        <name>S-adenosyl-L-methionine</name>
        <dbReference type="ChEBI" id="CHEBI:59789"/>
    </ligand>
</feature>
<comment type="subcellular location">
    <subcellularLocation>
        <location evidence="6">Cytoplasm</location>
    </subcellularLocation>
</comment>
<dbReference type="Gene3D" id="3.40.50.150">
    <property type="entry name" value="Vaccinia Virus protein VP39"/>
    <property type="match status" value="1"/>
</dbReference>
<protein>
    <recommendedName>
        <fullName evidence="6">Ribosomal RNA small subunit methyltransferase G</fullName>
        <ecNumber evidence="6">2.1.1.-</ecNumber>
    </recommendedName>
    <alternativeName>
        <fullName evidence="6">16S rRNA 7-methylguanosine methyltransferase</fullName>
        <shortName evidence="6">16S rRNA m7G methyltransferase</shortName>
    </alternativeName>
</protein>
<feature type="binding site" evidence="6">
    <location>
        <position position="82"/>
    </location>
    <ligand>
        <name>S-adenosyl-L-methionine</name>
        <dbReference type="ChEBI" id="CHEBI:59789"/>
    </ligand>
</feature>
<dbReference type="EC" id="2.1.1.-" evidence="6"/>
<evidence type="ECO:0000256" key="6">
    <source>
        <dbReference type="HAMAP-Rule" id="MF_00074"/>
    </source>
</evidence>
<dbReference type="NCBIfam" id="TIGR00138">
    <property type="entry name" value="rsmG_gidB"/>
    <property type="match status" value="1"/>
</dbReference>
<evidence type="ECO:0000313" key="7">
    <source>
        <dbReference type="EMBL" id="XBX76437.1"/>
    </source>
</evidence>
<dbReference type="EMBL" id="CP158367">
    <property type="protein sequence ID" value="XBX76437.1"/>
    <property type="molecule type" value="Genomic_DNA"/>
</dbReference>
<comment type="function">
    <text evidence="6">Specifically methylates the N7 position of a guanine in 16S rRNA.</text>
</comment>
<keyword evidence="2 6" id="KW-0698">rRNA processing</keyword>
<dbReference type="SUPFAM" id="SSF53335">
    <property type="entry name" value="S-adenosyl-L-methionine-dependent methyltransferases"/>
    <property type="match status" value="1"/>
</dbReference>
<reference evidence="7" key="2">
    <citation type="submission" date="2024-06" db="EMBL/GenBank/DDBJ databases">
        <authorList>
            <person name="Petrova K.O."/>
            <person name="Toshchakov S.V."/>
            <person name="Boltjanskaja Y.V."/>
            <person name="Kevbrin V."/>
        </authorList>
    </citation>
    <scope>NUCLEOTIDE SEQUENCE</scope>
    <source>
        <strain evidence="7">Z-910T</strain>
    </source>
</reference>
<dbReference type="InterPro" id="IPR003682">
    <property type="entry name" value="rRNA_ssu_MeTfrase_G"/>
</dbReference>
<evidence type="ECO:0000256" key="2">
    <source>
        <dbReference type="ARBA" id="ARBA00022552"/>
    </source>
</evidence>
<dbReference type="AlphaFoldDB" id="A0AAU7VQH8"/>
<accession>A0AAU7VQH8</accession>
<feature type="binding site" evidence="6">
    <location>
        <position position="77"/>
    </location>
    <ligand>
        <name>S-adenosyl-L-methionine</name>
        <dbReference type="ChEBI" id="CHEBI:59789"/>
    </ligand>
</feature>
<gene>
    <name evidence="6 7" type="primary">rsmG</name>
    <name evidence="7" type="ORF">PRVXT_002987</name>
</gene>
<organism evidence="7">
    <name type="scientific">Proteinivorax tanatarense</name>
    <dbReference type="NCBI Taxonomy" id="1260629"/>
    <lineage>
        <taxon>Bacteria</taxon>
        <taxon>Bacillati</taxon>
        <taxon>Bacillota</taxon>
        <taxon>Clostridia</taxon>
        <taxon>Eubacteriales</taxon>
        <taxon>Proteinivoracaceae</taxon>
        <taxon>Proteinivorax</taxon>
    </lineage>
</organism>
<dbReference type="FunFam" id="3.40.50.150:FF:000041">
    <property type="entry name" value="Ribosomal RNA small subunit methyltransferase G"/>
    <property type="match status" value="1"/>
</dbReference>
<dbReference type="Pfam" id="PF02527">
    <property type="entry name" value="GidB"/>
    <property type="match status" value="1"/>
</dbReference>
<dbReference type="PIRSF" id="PIRSF003078">
    <property type="entry name" value="GidB"/>
    <property type="match status" value="1"/>
</dbReference>
<dbReference type="RefSeq" id="WP_350345176.1">
    <property type="nucleotide sequence ID" value="NZ_CP158367.1"/>
</dbReference>
<keyword evidence="3 6" id="KW-0489">Methyltransferase</keyword>
<evidence type="ECO:0000256" key="5">
    <source>
        <dbReference type="ARBA" id="ARBA00022691"/>
    </source>
</evidence>
<keyword evidence="4 6" id="KW-0808">Transferase</keyword>
<keyword evidence="1 6" id="KW-0963">Cytoplasm</keyword>
<dbReference type="HAMAP" id="MF_00074">
    <property type="entry name" value="16SrRNA_methyltr_G"/>
    <property type="match status" value="1"/>
</dbReference>
<keyword evidence="5 6" id="KW-0949">S-adenosyl-L-methionine</keyword>
<comment type="caution">
    <text evidence="6">Lacks conserved residue(s) required for the propagation of feature annotation.</text>
</comment>
<evidence type="ECO:0000256" key="1">
    <source>
        <dbReference type="ARBA" id="ARBA00022490"/>
    </source>
</evidence>
<dbReference type="GO" id="GO:0070043">
    <property type="term" value="F:rRNA (guanine-N7-)-methyltransferase activity"/>
    <property type="evidence" value="ECO:0007669"/>
    <property type="project" value="UniProtKB-UniRule"/>
</dbReference>
<feature type="binding site" evidence="6">
    <location>
        <begin position="127"/>
        <end position="128"/>
    </location>
    <ligand>
        <name>S-adenosyl-L-methionine</name>
        <dbReference type="ChEBI" id="CHEBI:59789"/>
    </ligand>
</feature>
<comment type="similarity">
    <text evidence="6">Belongs to the methyltransferase superfamily. RNA methyltransferase RsmG family.</text>
</comment>
<reference evidence="7" key="1">
    <citation type="journal article" date="2013" name="Extremophiles">
        <title>Proteinivorax tanatarense gen. nov., sp. nov., an anaerobic, haloalkaliphilic, proteolytic bacterium isolated from a decaying algal bloom, and proposal of Proteinivoraceae fam. nov.</title>
        <authorList>
            <person name="Kevbrin V."/>
            <person name="Boltyanskaya Y."/>
            <person name="Zhilina T."/>
            <person name="Kolganova T."/>
            <person name="Lavrentjeva E."/>
            <person name="Kuznetsov B."/>
        </authorList>
    </citation>
    <scope>NUCLEOTIDE SEQUENCE</scope>
    <source>
        <strain evidence="7">Z-910T</strain>
    </source>
</reference>
<name>A0AAU7VQH8_9FIRM</name>
<dbReference type="InterPro" id="IPR029063">
    <property type="entry name" value="SAM-dependent_MTases_sf"/>
</dbReference>
<evidence type="ECO:0000256" key="3">
    <source>
        <dbReference type="ARBA" id="ARBA00022603"/>
    </source>
</evidence>
<dbReference type="GO" id="GO:0005829">
    <property type="term" value="C:cytosol"/>
    <property type="evidence" value="ECO:0007669"/>
    <property type="project" value="TreeGrafter"/>
</dbReference>
<proteinExistence type="inferred from homology"/>
<dbReference type="PANTHER" id="PTHR31760:SF0">
    <property type="entry name" value="S-ADENOSYL-L-METHIONINE-DEPENDENT METHYLTRANSFERASES SUPERFAMILY PROTEIN"/>
    <property type="match status" value="1"/>
</dbReference>
<evidence type="ECO:0000256" key="4">
    <source>
        <dbReference type="ARBA" id="ARBA00022679"/>
    </source>
</evidence>
<sequence>MIINFNDKLKEVCNSIEIDINNEQIEQLNLFKELLLAWNEKMNLTAIVDEHEIIAKHFLDSMIPAHLFSEGNVIDVGTGAGFPILPLKILKPQLEVYGLDALNKRILFLKEVSKELGVNLNLIHGRAEDYAKKDVSRETFKYATARAVAPLNILAEYNLPFLKIGGEFIAYKGSNYKDELNESEKALELLGGKVKKIYDYKVPIVEEDKYAIVIEKIDNTPTRYPRKPGIPKKRPL</sequence>
<dbReference type="PANTHER" id="PTHR31760">
    <property type="entry name" value="S-ADENOSYL-L-METHIONINE-DEPENDENT METHYLTRANSFERASES SUPERFAMILY PROTEIN"/>
    <property type="match status" value="1"/>
</dbReference>